<comment type="caution">
    <text evidence="2">The sequence shown here is derived from an EMBL/GenBank/DDBJ whole genome shotgun (WGS) entry which is preliminary data.</text>
</comment>
<gene>
    <name evidence="2" type="ORF">XD82_1440</name>
    <name evidence="3" type="ORF">XE10_1819</name>
</gene>
<name>A0A101GLZ8_9EURY</name>
<dbReference type="EMBL" id="LGGD01000196">
    <property type="protein sequence ID" value="KUK60878.1"/>
    <property type="molecule type" value="Genomic_DNA"/>
</dbReference>
<evidence type="ECO:0000313" key="2">
    <source>
        <dbReference type="EMBL" id="KUK60878.1"/>
    </source>
</evidence>
<dbReference type="Proteomes" id="UP000054323">
    <property type="component" value="Unassembled WGS sequence"/>
</dbReference>
<feature type="non-terminal residue" evidence="2">
    <location>
        <position position="1"/>
    </location>
</feature>
<evidence type="ECO:0000313" key="5">
    <source>
        <dbReference type="Proteomes" id="UP000054598"/>
    </source>
</evidence>
<organism evidence="2 4">
    <name type="scientific">Methanoculleus marisnigri</name>
    <dbReference type="NCBI Taxonomy" id="2198"/>
    <lineage>
        <taxon>Archaea</taxon>
        <taxon>Methanobacteriati</taxon>
        <taxon>Methanobacteriota</taxon>
        <taxon>Stenosarchaea group</taxon>
        <taxon>Methanomicrobia</taxon>
        <taxon>Methanomicrobiales</taxon>
        <taxon>Methanomicrobiaceae</taxon>
        <taxon>Methanoculleus</taxon>
    </lineage>
</organism>
<reference evidence="2" key="1">
    <citation type="journal article" date="2015" name="MBio">
        <title>Genome-resolved metagenomic analysis reveals roles for candidate phyla and other microbial community members in biogeochemical transformations in oil reservoirs.</title>
        <authorList>
            <person name="Hu P."/>
            <person name="Tom L."/>
            <person name="Singh A."/>
            <person name="Thomas B.C."/>
            <person name="Baker B.J."/>
            <person name="Piceno Y.M."/>
            <person name="Andersen G.L."/>
            <person name="Banfield J.F."/>
        </authorList>
    </citation>
    <scope>NUCLEOTIDE SEQUENCE [LARGE SCALE GENOMIC DNA]</scope>
    <source>
        <strain evidence="2">62_101</strain>
        <strain evidence="3">63_41</strain>
    </source>
</reference>
<dbReference type="Proteomes" id="UP000054598">
    <property type="component" value="Unassembled WGS sequence"/>
</dbReference>
<reference evidence="4 5" key="2">
    <citation type="journal article" date="2015" name="MBio">
        <title>Genome-Resolved Metagenomic Analysis Reveals Roles for Candidate Phyla and Other Microbial Community Members in Biogeochemical Transformations in Oil Reservoirs.</title>
        <authorList>
            <person name="Hu P."/>
            <person name="Tom L."/>
            <person name="Singh A."/>
            <person name="Thomas B.C."/>
            <person name="Baker B.J."/>
            <person name="Piceno Y.M."/>
            <person name="Andersen G.L."/>
            <person name="Banfield J.F."/>
        </authorList>
    </citation>
    <scope>NUCLEOTIDE SEQUENCE [LARGE SCALE GENOMIC DNA]</scope>
</reference>
<accession>A0A101GLZ8</accession>
<sequence length="97" mass="10156">ACPSPDVIEAAIPPAPEHPEPPRIPQPPVKLEEKVPAEPEAAPEQAPPAQEPVAAKPPAAPGEDVCEMCGAGVTKSQAKLSQLFMSKTLCKKCMEQP</sequence>
<evidence type="ECO:0000313" key="3">
    <source>
        <dbReference type="EMBL" id="KUK99457.1"/>
    </source>
</evidence>
<protein>
    <submittedName>
        <fullName evidence="2">Uncharacterized protein</fullName>
    </submittedName>
</protein>
<proteinExistence type="predicted"/>
<dbReference type="AlphaFoldDB" id="A0A101GLZ8"/>
<feature type="region of interest" description="Disordered" evidence="1">
    <location>
        <begin position="1"/>
        <end position="61"/>
    </location>
</feature>
<dbReference type="EMBL" id="LGHE01000260">
    <property type="protein sequence ID" value="KUK99457.1"/>
    <property type="molecule type" value="Genomic_DNA"/>
</dbReference>
<evidence type="ECO:0000313" key="4">
    <source>
        <dbReference type="Proteomes" id="UP000054323"/>
    </source>
</evidence>
<evidence type="ECO:0000256" key="1">
    <source>
        <dbReference type="SAM" id="MobiDB-lite"/>
    </source>
</evidence>
<dbReference type="PATRIC" id="fig|2198.3.peg.1849"/>